<evidence type="ECO:0008006" key="4">
    <source>
        <dbReference type="Google" id="ProtNLM"/>
    </source>
</evidence>
<keyword evidence="3" id="KW-1185">Reference proteome</keyword>
<reference evidence="3" key="1">
    <citation type="journal article" date="2021" name="Int. J. Syst. Evol. Microbiol.">
        <title>Actinocatenispora comari sp. nov., an endophytic actinomycete isolated from aerial parts of Comarum salesowianum.</title>
        <authorList>
            <person name="Oyunbileg N."/>
            <person name="Iizaka Y."/>
            <person name="Hamada M."/>
            <person name="Davaapurev B.O."/>
            <person name="Fukumoto A."/>
            <person name="Tsetseg B."/>
            <person name="Kato F."/>
            <person name="Tamura T."/>
            <person name="Batkhuu J."/>
            <person name="Anzai Y."/>
        </authorList>
    </citation>
    <scope>NUCLEOTIDE SEQUENCE [LARGE SCALE GENOMIC DNA]</scope>
    <source>
        <strain evidence="3">NUM-2625</strain>
    </source>
</reference>
<sequence>MSSRALPAPRPWYRTLGTVPALAGIGFAVSWVAGLSVSSVSTDPHATGAQVLADLSGHTAAQTIQYLLTEGLPAIGIAIVAVAVARRARSRAGNALAGTGLVAALLSLVMCALGLHLTLWDAPRGDAATAGALFDTISRVDGVKMALLGAMAAIGVALAGRGLPRWVAWWGAAVAASMAVCAVGYVFLLPLPAQAAAVALPLLIVWTAAAGIASHLPAPRRTPGTSMR</sequence>
<feature type="transmembrane region" description="Helical" evidence="1">
    <location>
        <begin position="96"/>
        <end position="117"/>
    </location>
</feature>
<evidence type="ECO:0000313" key="2">
    <source>
        <dbReference type="EMBL" id="GIL31686.1"/>
    </source>
</evidence>
<feature type="transmembrane region" description="Helical" evidence="1">
    <location>
        <begin position="64"/>
        <end position="84"/>
    </location>
</feature>
<dbReference type="Proteomes" id="UP000614996">
    <property type="component" value="Unassembled WGS sequence"/>
</dbReference>
<evidence type="ECO:0000313" key="3">
    <source>
        <dbReference type="Proteomes" id="UP000614996"/>
    </source>
</evidence>
<evidence type="ECO:0000256" key="1">
    <source>
        <dbReference type="SAM" id="Phobius"/>
    </source>
</evidence>
<dbReference type="RefSeq" id="WP_207129256.1">
    <property type="nucleotide sequence ID" value="NZ_BOPO01000149.1"/>
</dbReference>
<proteinExistence type="predicted"/>
<dbReference type="AlphaFoldDB" id="A0A8J4EPH5"/>
<keyword evidence="1" id="KW-1133">Transmembrane helix</keyword>
<name>A0A8J4EPH5_9ACTN</name>
<feature type="transmembrane region" description="Helical" evidence="1">
    <location>
        <begin position="167"/>
        <end position="189"/>
    </location>
</feature>
<feature type="transmembrane region" description="Helical" evidence="1">
    <location>
        <begin position="142"/>
        <end position="160"/>
    </location>
</feature>
<organism evidence="2 3">
    <name type="scientific">Actinocatenispora comari</name>
    <dbReference type="NCBI Taxonomy" id="2807577"/>
    <lineage>
        <taxon>Bacteria</taxon>
        <taxon>Bacillati</taxon>
        <taxon>Actinomycetota</taxon>
        <taxon>Actinomycetes</taxon>
        <taxon>Micromonosporales</taxon>
        <taxon>Micromonosporaceae</taxon>
        <taxon>Actinocatenispora</taxon>
    </lineage>
</organism>
<protein>
    <recommendedName>
        <fullName evidence="4">DUF4386 family protein</fullName>
    </recommendedName>
</protein>
<feature type="transmembrane region" description="Helical" evidence="1">
    <location>
        <begin position="12"/>
        <end position="33"/>
    </location>
</feature>
<gene>
    <name evidence="2" type="ORF">NUM_69400</name>
</gene>
<comment type="caution">
    <text evidence="2">The sequence shown here is derived from an EMBL/GenBank/DDBJ whole genome shotgun (WGS) entry which is preliminary data.</text>
</comment>
<dbReference type="EMBL" id="BOPO01000149">
    <property type="protein sequence ID" value="GIL31686.1"/>
    <property type="molecule type" value="Genomic_DNA"/>
</dbReference>
<accession>A0A8J4EPH5</accession>
<feature type="transmembrane region" description="Helical" evidence="1">
    <location>
        <begin position="195"/>
        <end position="218"/>
    </location>
</feature>
<keyword evidence="1" id="KW-0812">Transmembrane</keyword>
<keyword evidence="1" id="KW-0472">Membrane</keyword>